<sequence>MESRCYLGNLSFTVTERAIRDLLESQNFVIRRVHIVRKGTWFGGHPLCSAFLTLASDSEVQRMVEMLNGILHLPLSPIALRAEKAVPRMRWVSQDPQMLASFKAFEDGYEVPDAADSAGSAKAEVKEAADDDEIKAEEGAQGQDCGEDNDEDDKTTLVLGEGGSDDSGVDDMLPSPKPPQETEDIVFEISKEEVELFEIKGPQEEAVQLFEVKGPQEEAVVQLFEVKGPQEEAQLFGVRPQEELQEEGEIRHEIEIETWKEAPVVAVCS</sequence>
<dbReference type="AlphaFoldDB" id="A0A1Q9C1G8"/>
<dbReference type="Gene3D" id="3.30.70.330">
    <property type="match status" value="1"/>
</dbReference>
<accession>A0A1Q9C1G8</accession>
<keyword evidence="3" id="KW-1185">Reference proteome</keyword>
<dbReference type="CDD" id="cd00590">
    <property type="entry name" value="RRM_SF"/>
    <property type="match status" value="1"/>
</dbReference>
<dbReference type="Proteomes" id="UP000186817">
    <property type="component" value="Unassembled WGS sequence"/>
</dbReference>
<dbReference type="InterPro" id="IPR000504">
    <property type="entry name" value="RRM_dom"/>
</dbReference>
<name>A0A1Q9C1G8_SYMMI</name>
<organism evidence="2 3">
    <name type="scientific">Symbiodinium microadriaticum</name>
    <name type="common">Dinoflagellate</name>
    <name type="synonym">Zooxanthella microadriatica</name>
    <dbReference type="NCBI Taxonomy" id="2951"/>
    <lineage>
        <taxon>Eukaryota</taxon>
        <taxon>Sar</taxon>
        <taxon>Alveolata</taxon>
        <taxon>Dinophyceae</taxon>
        <taxon>Suessiales</taxon>
        <taxon>Symbiodiniaceae</taxon>
        <taxon>Symbiodinium</taxon>
    </lineage>
</organism>
<dbReference type="OrthoDB" id="431252at2759"/>
<dbReference type="PROSITE" id="PS50102">
    <property type="entry name" value="RRM"/>
    <property type="match status" value="1"/>
</dbReference>
<dbReference type="InterPro" id="IPR012677">
    <property type="entry name" value="Nucleotide-bd_a/b_plait_sf"/>
</dbReference>
<reference evidence="2 3" key="1">
    <citation type="submission" date="2016-02" db="EMBL/GenBank/DDBJ databases">
        <title>Genome analysis of coral dinoflagellate symbionts highlights evolutionary adaptations to a symbiotic lifestyle.</title>
        <authorList>
            <person name="Aranda M."/>
            <person name="Li Y."/>
            <person name="Liew Y.J."/>
            <person name="Baumgarten S."/>
            <person name="Simakov O."/>
            <person name="Wilson M."/>
            <person name="Piel J."/>
            <person name="Ashoor H."/>
            <person name="Bougouffa S."/>
            <person name="Bajic V.B."/>
            <person name="Ryu T."/>
            <person name="Ravasi T."/>
            <person name="Bayer T."/>
            <person name="Micklem G."/>
            <person name="Kim H."/>
            <person name="Bhak J."/>
            <person name="Lajeunesse T.C."/>
            <person name="Voolstra C.R."/>
        </authorList>
    </citation>
    <scope>NUCLEOTIDE SEQUENCE [LARGE SCALE GENOMIC DNA]</scope>
    <source>
        <strain evidence="2 3">CCMP2467</strain>
    </source>
</reference>
<dbReference type="EMBL" id="LSRX01001931">
    <property type="protein sequence ID" value="OLP76759.1"/>
    <property type="molecule type" value="Genomic_DNA"/>
</dbReference>
<dbReference type="SUPFAM" id="SSF54928">
    <property type="entry name" value="RNA-binding domain, RBD"/>
    <property type="match status" value="1"/>
</dbReference>
<evidence type="ECO:0000256" key="1">
    <source>
        <dbReference type="SAM" id="MobiDB-lite"/>
    </source>
</evidence>
<comment type="caution">
    <text evidence="2">The sequence shown here is derived from an EMBL/GenBank/DDBJ whole genome shotgun (WGS) entry which is preliminary data.</text>
</comment>
<protein>
    <submittedName>
        <fullName evidence="2">Uncharacterized protein</fullName>
    </submittedName>
</protein>
<proteinExistence type="predicted"/>
<gene>
    <name evidence="2" type="ORF">AK812_SmicGene43267</name>
</gene>
<dbReference type="InterPro" id="IPR035979">
    <property type="entry name" value="RBD_domain_sf"/>
</dbReference>
<evidence type="ECO:0000313" key="3">
    <source>
        <dbReference type="Proteomes" id="UP000186817"/>
    </source>
</evidence>
<feature type="region of interest" description="Disordered" evidence="1">
    <location>
        <begin position="114"/>
        <end position="180"/>
    </location>
</feature>
<evidence type="ECO:0000313" key="2">
    <source>
        <dbReference type="EMBL" id="OLP76759.1"/>
    </source>
</evidence>
<dbReference type="GO" id="GO:0003723">
    <property type="term" value="F:RNA binding"/>
    <property type="evidence" value="ECO:0007669"/>
    <property type="project" value="UniProtKB-UniRule"/>
</dbReference>